<dbReference type="AlphaFoldDB" id="A0A4S3ZR54"/>
<organism evidence="2 3">
    <name type="scientific">Allorhizobium terrae</name>
    <dbReference type="NCBI Taxonomy" id="1848972"/>
    <lineage>
        <taxon>Bacteria</taxon>
        <taxon>Pseudomonadati</taxon>
        <taxon>Pseudomonadota</taxon>
        <taxon>Alphaproteobacteria</taxon>
        <taxon>Hyphomicrobiales</taxon>
        <taxon>Rhizobiaceae</taxon>
        <taxon>Rhizobium/Agrobacterium group</taxon>
        <taxon>Allorhizobium</taxon>
    </lineage>
</organism>
<proteinExistence type="predicted"/>
<dbReference type="Proteomes" id="UP000310754">
    <property type="component" value="Unassembled WGS sequence"/>
</dbReference>
<dbReference type="InterPro" id="IPR001173">
    <property type="entry name" value="Glyco_trans_2-like"/>
</dbReference>
<keyword evidence="3" id="KW-1185">Reference proteome</keyword>
<comment type="caution">
    <text evidence="2">The sequence shown here is derived from an EMBL/GenBank/DDBJ whole genome shotgun (WGS) entry which is preliminary data.</text>
</comment>
<feature type="domain" description="Glycosyltransferase 2-like" evidence="1">
    <location>
        <begin position="363"/>
        <end position="477"/>
    </location>
</feature>
<accession>A0A4S3ZR54</accession>
<evidence type="ECO:0000313" key="2">
    <source>
        <dbReference type="EMBL" id="THF48080.1"/>
    </source>
</evidence>
<sequence length="885" mass="99951">MTIDKLNIEQSSNIEKFPYFYLLKNLVNTDKELYAPVDAISEAYCIYRAVSHKQYDCLHFHDRGGAGFYCTMARRQGLMSATIVTHLNGSSLSVRKDTNYPPDISQLECEAIERTQIELSDEVVVTNVTLLSHYQTLGIRLPTLNLHVPLLGGDSEAELVKASFVTRSILGRDINELVFIGSHDLQEGLPFFIDAITRLSNNINPDITIIGEFSRWRFEFTGAFVLRRLSDYRGHIRFLNVDTPDQLASLLTSKPNALCFVPPSLASPFFSIAHCFKLGLPFLTTDGAEAARLVAPQDHSICFSGPTPINLARAIERCLNEGVPQIRSNISPSETIAQWYGWIANLRKKEIHHEQSADMPLVSVCVTHHERPALLRQAIDALMKQTYDNIEIIIVDDGSRNVDAIALLKMLENQPTRFPVTVVWSDNRYLGAARNTAAAHAKGDYILFHDDDNLSVPTEVEVFLNAAIHSGFDILTCMAWIDHADDHYRGIEHTNKIEYYPVGVGGVFSFLENRFGDANAFFKRSTFQALGGFSALYGIGLEDWELFLKAFLRGFSIGVVPEPLYTYRVSRQGMLSTSSILQNYERIFRMVDAEAPPLNADVLRLAYRNTMLEEAERQTKRFLERLPGGDIHLKLMSSDPLSDSAREDFCDLAYILGRTAESVELSAFKPYKQADFVRRVQLEGASRVAIRSCGQILEPFYGPPDKLFALIGWAFRGKGRPVTFSRITINGRSHRPIFNLRVIRPDVRDHFQIRHDCSLGFLTLVTTEMSTKSSLQNFFMRDLRIGNIDGLSIGLVTRNKKIQGNVDTYVPCIEATVELREIEGRISYISIESPEPRFIFHKSEGEDLRQPDRVTSSNAIFKIQSQEQKLTFIVPDSSNVRFLLF</sequence>
<dbReference type="Gene3D" id="3.90.550.10">
    <property type="entry name" value="Spore Coat Polysaccharide Biosynthesis Protein SpsA, Chain A"/>
    <property type="match status" value="1"/>
</dbReference>
<protein>
    <submittedName>
        <fullName evidence="2">Glycosyltransferase</fullName>
    </submittedName>
</protein>
<gene>
    <name evidence="2" type="ORF">E6C51_16580</name>
</gene>
<evidence type="ECO:0000259" key="1">
    <source>
        <dbReference type="Pfam" id="PF00535"/>
    </source>
</evidence>
<dbReference type="PANTHER" id="PTHR22916">
    <property type="entry name" value="GLYCOSYLTRANSFERASE"/>
    <property type="match status" value="1"/>
</dbReference>
<dbReference type="SUPFAM" id="SSF53448">
    <property type="entry name" value="Nucleotide-diphospho-sugar transferases"/>
    <property type="match status" value="1"/>
</dbReference>
<dbReference type="CDD" id="cd00761">
    <property type="entry name" value="Glyco_tranf_GTA_type"/>
    <property type="match status" value="1"/>
</dbReference>
<name>A0A4S3ZR54_9HYPH</name>
<dbReference type="InterPro" id="IPR029044">
    <property type="entry name" value="Nucleotide-diphossugar_trans"/>
</dbReference>
<keyword evidence="2" id="KW-0808">Transferase</keyword>
<dbReference type="RefSeq" id="WP_190236788.1">
    <property type="nucleotide sequence ID" value="NZ_SSOA01000010.1"/>
</dbReference>
<dbReference type="Gene3D" id="3.40.50.2000">
    <property type="entry name" value="Glycogen Phosphorylase B"/>
    <property type="match status" value="1"/>
</dbReference>
<dbReference type="SUPFAM" id="SSF53756">
    <property type="entry name" value="UDP-Glycosyltransferase/glycogen phosphorylase"/>
    <property type="match status" value="1"/>
</dbReference>
<reference evidence="2 3" key="1">
    <citation type="submission" date="2019-04" db="EMBL/GenBank/DDBJ databases">
        <title>Rhizobium terrae sp. nov., isolated from a paddy soil.</title>
        <authorList>
            <person name="Lin S.-Y."/>
            <person name="Hameed A."/>
            <person name="Huang H.-I."/>
            <person name="Young C.-C."/>
        </authorList>
    </citation>
    <scope>NUCLEOTIDE SEQUENCE [LARGE SCALE GENOMIC DNA]</scope>
    <source>
        <strain evidence="2 3">CC-HIH110</strain>
    </source>
</reference>
<dbReference type="PANTHER" id="PTHR22916:SF3">
    <property type="entry name" value="UDP-GLCNAC:BETAGAL BETA-1,3-N-ACETYLGLUCOSAMINYLTRANSFERASE-LIKE PROTEIN 1"/>
    <property type="match status" value="1"/>
</dbReference>
<dbReference type="Pfam" id="PF00535">
    <property type="entry name" value="Glycos_transf_2"/>
    <property type="match status" value="1"/>
</dbReference>
<dbReference type="GO" id="GO:0016758">
    <property type="term" value="F:hexosyltransferase activity"/>
    <property type="evidence" value="ECO:0007669"/>
    <property type="project" value="UniProtKB-ARBA"/>
</dbReference>
<dbReference type="EMBL" id="SSOA01000010">
    <property type="protein sequence ID" value="THF48080.1"/>
    <property type="molecule type" value="Genomic_DNA"/>
</dbReference>
<evidence type="ECO:0000313" key="3">
    <source>
        <dbReference type="Proteomes" id="UP000310754"/>
    </source>
</evidence>